<comment type="caution">
    <text evidence="1">The sequence shown here is derived from an EMBL/GenBank/DDBJ whole genome shotgun (WGS) entry which is preliminary data.</text>
</comment>
<evidence type="ECO:0000313" key="1">
    <source>
        <dbReference type="EMBL" id="KAF7772248.1"/>
    </source>
</evidence>
<sequence length="130" mass="14701">MIKSLAVIFPSVLLILGCSSTPKPSYEIEKQVLHTKKSELGADLFAFIVTVAPTPMMKVDGRKAMTRSELKRFSEYERVEDSAELKLALEEEAVTLLEANLKERGYCPKGYQVSQVFWRQRSVQLRGECS</sequence>
<dbReference type="Proteomes" id="UP000016487">
    <property type="component" value="Unassembled WGS sequence"/>
</dbReference>
<accession>A0AAD4AJH8</accession>
<name>A0AAD4AJH8_9GAMM</name>
<organism evidence="1 2">
    <name type="scientific">Pseudoalteromonas citrea</name>
    <dbReference type="NCBI Taxonomy" id="43655"/>
    <lineage>
        <taxon>Bacteria</taxon>
        <taxon>Pseudomonadati</taxon>
        <taxon>Pseudomonadota</taxon>
        <taxon>Gammaproteobacteria</taxon>
        <taxon>Alteromonadales</taxon>
        <taxon>Pseudoalteromonadaceae</taxon>
        <taxon>Pseudoalteromonas</taxon>
    </lineage>
</organism>
<reference evidence="1" key="2">
    <citation type="submission" date="2015-03" db="EMBL/GenBank/DDBJ databases">
        <title>Genome sequence of Pseudoalteromonas citrea.</title>
        <authorList>
            <person name="Xie B.-B."/>
            <person name="Rong J.-C."/>
            <person name="Qin Q.-L."/>
            <person name="Zhang Y.-Z."/>
        </authorList>
    </citation>
    <scope>NUCLEOTIDE SEQUENCE</scope>
    <source>
        <strain evidence="1">DSM 8771</strain>
    </source>
</reference>
<dbReference type="AlphaFoldDB" id="A0AAD4AJH8"/>
<protein>
    <recommendedName>
        <fullName evidence="3">Lipoprotein</fullName>
    </recommendedName>
</protein>
<dbReference type="RefSeq" id="WP_010362801.1">
    <property type="nucleotide sequence ID" value="NZ_AHBZ03000015.1"/>
</dbReference>
<evidence type="ECO:0008006" key="3">
    <source>
        <dbReference type="Google" id="ProtNLM"/>
    </source>
</evidence>
<dbReference type="PROSITE" id="PS51257">
    <property type="entry name" value="PROKAR_LIPOPROTEIN"/>
    <property type="match status" value="1"/>
</dbReference>
<proteinExistence type="predicted"/>
<reference evidence="1" key="1">
    <citation type="journal article" date="2012" name="J. Bacteriol.">
        <title>Genome sequences of type strains of seven species of the marine bacterium Pseudoalteromonas.</title>
        <authorList>
            <person name="Xie B.B."/>
            <person name="Shu Y.L."/>
            <person name="Qin Q.L."/>
            <person name="Rong J.C."/>
            <person name="Zhang X.Y."/>
            <person name="Chen X.L."/>
            <person name="Shi M."/>
            <person name="He H.L."/>
            <person name="Zhou B.C."/>
            <person name="Zhang Y.Z."/>
        </authorList>
    </citation>
    <scope>NUCLEOTIDE SEQUENCE</scope>
    <source>
        <strain evidence="1">DSM 8771</strain>
    </source>
</reference>
<dbReference type="EMBL" id="AHBZ03000015">
    <property type="protein sequence ID" value="KAF7772248.1"/>
    <property type="molecule type" value="Genomic_DNA"/>
</dbReference>
<gene>
    <name evidence="1" type="ORF">PCIT_a2281</name>
</gene>
<evidence type="ECO:0000313" key="2">
    <source>
        <dbReference type="Proteomes" id="UP000016487"/>
    </source>
</evidence>